<feature type="domain" description="Multidrug resistance protein MdtA-like beta-barrel" evidence="7">
    <location>
        <begin position="221"/>
        <end position="307"/>
    </location>
</feature>
<dbReference type="Gene3D" id="2.40.30.170">
    <property type="match status" value="1"/>
</dbReference>
<dbReference type="InterPro" id="IPR058624">
    <property type="entry name" value="MdtA-like_HH"/>
</dbReference>
<dbReference type="PROSITE" id="PS51257">
    <property type="entry name" value="PROKAR_LIPOPROTEIN"/>
    <property type="match status" value="1"/>
</dbReference>
<feature type="domain" description="Multidrug resistance protein MdtA-like C-terminal permuted SH3" evidence="8">
    <location>
        <begin position="315"/>
        <end position="374"/>
    </location>
</feature>
<organism evidence="9 10">
    <name type="scientific">Dyadobacter endophyticus</name>
    <dbReference type="NCBI Taxonomy" id="1749036"/>
    <lineage>
        <taxon>Bacteria</taxon>
        <taxon>Pseudomonadati</taxon>
        <taxon>Bacteroidota</taxon>
        <taxon>Cytophagia</taxon>
        <taxon>Cytophagales</taxon>
        <taxon>Spirosomataceae</taxon>
        <taxon>Dyadobacter</taxon>
    </lineage>
</organism>
<gene>
    <name evidence="9" type="ORF">GCM10007423_50820</name>
</gene>
<evidence type="ECO:0000256" key="2">
    <source>
        <dbReference type="ARBA" id="ARBA00009477"/>
    </source>
</evidence>
<dbReference type="Pfam" id="PF25876">
    <property type="entry name" value="HH_MFP_RND"/>
    <property type="match status" value="1"/>
</dbReference>
<dbReference type="Pfam" id="PF25944">
    <property type="entry name" value="Beta-barrel_RND"/>
    <property type="match status" value="1"/>
</dbReference>
<feature type="domain" description="Multidrug resistance protein MdtA-like barrel-sandwich hybrid" evidence="6">
    <location>
        <begin position="74"/>
        <end position="213"/>
    </location>
</feature>
<keyword evidence="4" id="KW-0732">Signal</keyword>
<comment type="caution">
    <text evidence="9">The sequence shown here is derived from an EMBL/GenBank/DDBJ whole genome shotgun (WGS) entry which is preliminary data.</text>
</comment>
<comment type="similarity">
    <text evidence="2">Belongs to the membrane fusion protein (MFP) (TC 8.A.1) family.</text>
</comment>
<keyword evidence="3" id="KW-0175">Coiled coil</keyword>
<dbReference type="PANTHER" id="PTHR30158:SF23">
    <property type="entry name" value="MULTIDRUG RESISTANCE PROTEIN MEXA"/>
    <property type="match status" value="1"/>
</dbReference>
<evidence type="ECO:0000259" key="7">
    <source>
        <dbReference type="Pfam" id="PF25944"/>
    </source>
</evidence>
<dbReference type="InterPro" id="IPR058625">
    <property type="entry name" value="MdtA-like_BSH"/>
</dbReference>
<evidence type="ECO:0000259" key="8">
    <source>
        <dbReference type="Pfam" id="PF25967"/>
    </source>
</evidence>
<evidence type="ECO:0000256" key="4">
    <source>
        <dbReference type="SAM" id="SignalP"/>
    </source>
</evidence>
<dbReference type="Gene3D" id="2.40.50.100">
    <property type="match status" value="1"/>
</dbReference>
<dbReference type="InterPro" id="IPR058627">
    <property type="entry name" value="MdtA-like_C"/>
</dbReference>
<feature type="domain" description="Multidrug resistance protein MdtA-like alpha-helical hairpin" evidence="5">
    <location>
        <begin position="113"/>
        <end position="183"/>
    </location>
</feature>
<accession>A0ABQ1Z6M3</accession>
<reference evidence="10" key="1">
    <citation type="journal article" date="2019" name="Int. J. Syst. Evol. Microbiol.">
        <title>The Global Catalogue of Microorganisms (GCM) 10K type strain sequencing project: providing services to taxonomists for standard genome sequencing and annotation.</title>
        <authorList>
            <consortium name="The Broad Institute Genomics Platform"/>
            <consortium name="The Broad Institute Genome Sequencing Center for Infectious Disease"/>
            <person name="Wu L."/>
            <person name="Ma J."/>
        </authorList>
    </citation>
    <scope>NUCLEOTIDE SEQUENCE [LARGE SCALE GENOMIC DNA]</scope>
    <source>
        <strain evidence="10">CGMCC 1.15288</strain>
    </source>
</reference>
<evidence type="ECO:0000313" key="9">
    <source>
        <dbReference type="EMBL" id="GGH49106.1"/>
    </source>
</evidence>
<protein>
    <submittedName>
        <fullName evidence="9">RND transporter</fullName>
    </submittedName>
</protein>
<dbReference type="NCBIfam" id="TIGR01730">
    <property type="entry name" value="RND_mfp"/>
    <property type="match status" value="1"/>
</dbReference>
<evidence type="ECO:0000313" key="10">
    <source>
        <dbReference type="Proteomes" id="UP000600214"/>
    </source>
</evidence>
<dbReference type="Proteomes" id="UP000600214">
    <property type="component" value="Unassembled WGS sequence"/>
</dbReference>
<dbReference type="PANTHER" id="PTHR30158">
    <property type="entry name" value="ACRA/E-RELATED COMPONENT OF DRUG EFFLUX TRANSPORTER"/>
    <property type="match status" value="1"/>
</dbReference>
<dbReference type="Gene3D" id="1.10.287.470">
    <property type="entry name" value="Helix hairpin bin"/>
    <property type="match status" value="1"/>
</dbReference>
<dbReference type="Pfam" id="PF25917">
    <property type="entry name" value="BSH_RND"/>
    <property type="match status" value="1"/>
</dbReference>
<dbReference type="EMBL" id="BMIA01000004">
    <property type="protein sequence ID" value="GGH49106.1"/>
    <property type="molecule type" value="Genomic_DNA"/>
</dbReference>
<comment type="subcellular location">
    <subcellularLocation>
        <location evidence="1">Cell envelope</location>
    </subcellularLocation>
</comment>
<dbReference type="Gene3D" id="2.40.420.20">
    <property type="match status" value="1"/>
</dbReference>
<feature type="signal peptide" evidence="4">
    <location>
        <begin position="1"/>
        <end position="37"/>
    </location>
</feature>
<evidence type="ECO:0000259" key="5">
    <source>
        <dbReference type="Pfam" id="PF25876"/>
    </source>
</evidence>
<dbReference type="Pfam" id="PF25967">
    <property type="entry name" value="RND-MFP_C"/>
    <property type="match status" value="1"/>
</dbReference>
<dbReference type="InterPro" id="IPR006143">
    <property type="entry name" value="RND_pump_MFP"/>
</dbReference>
<feature type="chain" id="PRO_5046737414" evidence="4">
    <location>
        <begin position="38"/>
        <end position="397"/>
    </location>
</feature>
<feature type="coiled-coil region" evidence="3">
    <location>
        <begin position="111"/>
        <end position="179"/>
    </location>
</feature>
<dbReference type="SUPFAM" id="SSF111369">
    <property type="entry name" value="HlyD-like secretion proteins"/>
    <property type="match status" value="1"/>
</dbReference>
<name>A0ABQ1Z6M3_9BACT</name>
<evidence type="ECO:0000256" key="3">
    <source>
        <dbReference type="SAM" id="Coils"/>
    </source>
</evidence>
<sequence length="397" mass="42616">MSTSMKTVQLKTAKGLAAFLLLAAGSAAIYSCGSSTANAPASAPPAQALPVITVSDHEVTAHREFTASIQGSRDIEIRPQVDGYLDRISVDEGAYVRKGQVLFHIDARPYAEQLNTAKASLQSAKASLESASINVEKLTPLVANKVVSDVQLKSAKAAYDAAKANVAQAQAAVDAAKINVGYTSVTAPADGYIGIIPFKTGSLVGKNTVEALTVLSETKDIHVYFSMSELDFLDFKQEFEGNTIEQKIKNIPPVELVLADNSIFPQKGKVQVVEGQFDKTMGAINFRATFPNGNGLLRSGNTGRIRIPRLLAKSVLIPQEATFELQDKVFVYTVLDSNKVEGRPVTVADRSGRYYLISKGLKPGEKIVYAGLDRLRDGMAIAPQKMSMDSLLHANPI</sequence>
<evidence type="ECO:0000256" key="1">
    <source>
        <dbReference type="ARBA" id="ARBA00004196"/>
    </source>
</evidence>
<evidence type="ECO:0000259" key="6">
    <source>
        <dbReference type="Pfam" id="PF25917"/>
    </source>
</evidence>
<proteinExistence type="inferred from homology"/>
<dbReference type="InterPro" id="IPR058626">
    <property type="entry name" value="MdtA-like_b-barrel"/>
</dbReference>
<keyword evidence="10" id="KW-1185">Reference proteome</keyword>